<dbReference type="Pfam" id="PF20465">
    <property type="entry name" value="MmeI_hel"/>
    <property type="match status" value="1"/>
</dbReference>
<feature type="domain" description="MmeI-like helicase spacer" evidence="6">
    <location>
        <begin position="218"/>
        <end position="292"/>
    </location>
</feature>
<evidence type="ECO:0000256" key="1">
    <source>
        <dbReference type="ARBA" id="ARBA00011900"/>
    </source>
</evidence>
<protein>
    <recommendedName>
        <fullName evidence="1">site-specific DNA-methyltransferase (adenine-specific)</fullName>
        <ecNumber evidence="1">2.1.1.72</ecNumber>
    </recommendedName>
</protein>
<dbReference type="AlphaFoldDB" id="A0AAP5T4R6"/>
<name>A0AAP5T4R6_9MICC</name>
<dbReference type="PANTHER" id="PTHR33841">
    <property type="entry name" value="DNA METHYLTRANSFERASE YEEA-RELATED"/>
    <property type="match status" value="1"/>
</dbReference>
<dbReference type="Pfam" id="PF20466">
    <property type="entry name" value="MmeI_TRD"/>
    <property type="match status" value="1"/>
</dbReference>
<accession>A0AAP5T4R6</accession>
<comment type="catalytic activity">
    <reaction evidence="4">
        <text>a 2'-deoxyadenosine in DNA + S-adenosyl-L-methionine = an N(6)-methyl-2'-deoxyadenosine in DNA + S-adenosyl-L-homocysteine + H(+)</text>
        <dbReference type="Rhea" id="RHEA:15197"/>
        <dbReference type="Rhea" id="RHEA-COMP:12418"/>
        <dbReference type="Rhea" id="RHEA-COMP:12419"/>
        <dbReference type="ChEBI" id="CHEBI:15378"/>
        <dbReference type="ChEBI" id="CHEBI:57856"/>
        <dbReference type="ChEBI" id="CHEBI:59789"/>
        <dbReference type="ChEBI" id="CHEBI:90615"/>
        <dbReference type="ChEBI" id="CHEBI:90616"/>
        <dbReference type="EC" id="2.1.1.72"/>
    </reaction>
</comment>
<keyword evidence="2 10" id="KW-0489">Methyltransferase</keyword>
<evidence type="ECO:0000256" key="3">
    <source>
        <dbReference type="ARBA" id="ARBA00022679"/>
    </source>
</evidence>
<dbReference type="Pfam" id="PF20464">
    <property type="entry name" value="MmeI_N"/>
    <property type="match status" value="1"/>
</dbReference>
<dbReference type="EMBL" id="JAWLUK010000001">
    <property type="protein sequence ID" value="MDV7176047.1"/>
    <property type="molecule type" value="Genomic_DNA"/>
</dbReference>
<evidence type="ECO:0000313" key="10">
    <source>
        <dbReference type="EMBL" id="MDV7176047.1"/>
    </source>
</evidence>
<dbReference type="InterPro" id="IPR046817">
    <property type="entry name" value="MmeI_N"/>
</dbReference>
<feature type="domain" description="MmeI-like C-terminal" evidence="8">
    <location>
        <begin position="865"/>
        <end position="943"/>
    </location>
</feature>
<evidence type="ECO:0000259" key="8">
    <source>
        <dbReference type="Pfam" id="PF20467"/>
    </source>
</evidence>
<evidence type="ECO:0000259" key="7">
    <source>
        <dbReference type="Pfam" id="PF20466"/>
    </source>
</evidence>
<dbReference type="InterPro" id="IPR046819">
    <property type="entry name" value="MmeI_hel"/>
</dbReference>
<dbReference type="Pfam" id="PF20473">
    <property type="entry name" value="MmeI_Mtase"/>
    <property type="match status" value="1"/>
</dbReference>
<evidence type="ECO:0000259" key="9">
    <source>
        <dbReference type="Pfam" id="PF20473"/>
    </source>
</evidence>
<comment type="caution">
    <text evidence="10">The sequence shown here is derived from an EMBL/GenBank/DDBJ whole genome shotgun (WGS) entry which is preliminary data.</text>
</comment>
<feature type="domain" description="MmeI-like N-terminal" evidence="5">
    <location>
        <begin position="31"/>
        <end position="193"/>
    </location>
</feature>
<evidence type="ECO:0000256" key="4">
    <source>
        <dbReference type="ARBA" id="ARBA00047942"/>
    </source>
</evidence>
<dbReference type="InterPro" id="IPR029063">
    <property type="entry name" value="SAM-dependent_MTases_sf"/>
</dbReference>
<dbReference type="EC" id="2.1.1.72" evidence="1"/>
<evidence type="ECO:0000259" key="5">
    <source>
        <dbReference type="Pfam" id="PF20464"/>
    </source>
</evidence>
<feature type="domain" description="MmeI-like target recognition" evidence="7">
    <location>
        <begin position="659"/>
        <end position="864"/>
    </location>
</feature>
<feature type="domain" description="MmeI-like DNA-methyltransferase" evidence="9">
    <location>
        <begin position="374"/>
        <end position="635"/>
    </location>
</feature>
<dbReference type="InterPro" id="IPR046818">
    <property type="entry name" value="MmeI_C"/>
</dbReference>
<proteinExistence type="predicted"/>
<evidence type="ECO:0000259" key="6">
    <source>
        <dbReference type="Pfam" id="PF20465"/>
    </source>
</evidence>
<dbReference type="GO" id="GO:0032259">
    <property type="term" value="P:methylation"/>
    <property type="evidence" value="ECO:0007669"/>
    <property type="project" value="UniProtKB-KW"/>
</dbReference>
<dbReference type="PANTHER" id="PTHR33841:SF1">
    <property type="entry name" value="DNA METHYLTRANSFERASE A"/>
    <property type="match status" value="1"/>
</dbReference>
<keyword evidence="3" id="KW-0808">Transferase</keyword>
<dbReference type="Pfam" id="PF20467">
    <property type="entry name" value="MmeI_C"/>
    <property type="match status" value="1"/>
</dbReference>
<organism evidence="10 11">
    <name type="scientific">Micrococcus yunnanensis</name>
    <dbReference type="NCBI Taxonomy" id="566027"/>
    <lineage>
        <taxon>Bacteria</taxon>
        <taxon>Bacillati</taxon>
        <taxon>Actinomycetota</taxon>
        <taxon>Actinomycetes</taxon>
        <taxon>Micrococcales</taxon>
        <taxon>Micrococcaceae</taxon>
        <taxon>Micrococcus</taxon>
    </lineage>
</organism>
<dbReference type="Gene3D" id="3.40.50.150">
    <property type="entry name" value="Vaccinia Virus protein VP39"/>
    <property type="match status" value="1"/>
</dbReference>
<dbReference type="Proteomes" id="UP001185728">
    <property type="component" value="Unassembled WGS sequence"/>
</dbReference>
<gene>
    <name evidence="10" type="ORF">R4064_00065</name>
</gene>
<sequence length="944" mass="105039">MYVVPVEQLADRGVIRTALDDFGHAWGQRIDRWRADGQTHTEKSFAQQFWSDLLRAFGVIPERIDLFERGAARASTGGAGYIDFFWSGVALGEAKSLGANLDVAHAQALDYLAGGSIGQHEWPKYVLVTDFARIRVERLGDAGWVAEFGVEDAADHVDQLMFLAGQDTVTKTEEQEASIAAAQLMASMFTALVGDEVDVPVGEEAPEDAEEEEFATQQASILLTRLLFLLYGDDAGLWEADLFQRWVEWDTTADNLGPQLDALFRVLNTPENRRRGVPDSLARFPYVNGGIFDGTSTAGFLTNDFRDALVAACRFRWTQISPAVFGSMFQLVKSKQARRGDGEHYTSEENILKTIGPLFLDEYRARADRLIQNKTTTRREVIGLIEEMAANIYVDPACGAGNFLNLAYAKLREIERDLLADQRRRTGSQDLSLDVSLDQRIHIDRFYGIEINWWPAKIAETAMFLVDHQANRQLAAALGQAPVRLPIKITATIYQHDALTLDWSQALPAPAGRTFVFGNPPFLGDHTRTAAQLALMQAAWGEGKQLSRLDFVTSWHALTLRLLAERDGEWAFVTTNSIVQGDQPARLFAPIFAAGWRIKFAHRTFAWDSQAPGKAAVHCVIIGFTRDRDAKARLFKYEHARGEAREVPGVKTINAYLVDGPDVLVQKRSTPLAPDMPEVVYGSKPTDDGNLIVTAEQYQAVMADPVMAPYVRPYVGAVELIRGQQRWCLWLTDMEPDAPSRSPELKRRLQGVAAERAKSKAASTRDWARFPHLFRQRGLVSDVPFVGIPEVSSEGRAYLPVAHFEPDVIISNKVYGAVDPDGIVFAVASSSMFITWMKTVGGRLESRISFSSTITWNGFPLPALTDKDRASLAKAGQKVLEARALHPERSLAQHYAPLSMDPVLVRAHDGLDTVMDKIMGAPRRCRTELERQELLFTRYAELTG</sequence>
<dbReference type="InterPro" id="IPR046820">
    <property type="entry name" value="MmeI_TRD"/>
</dbReference>
<dbReference type="GO" id="GO:0009007">
    <property type="term" value="F:site-specific DNA-methyltransferase (adenine-specific) activity"/>
    <property type="evidence" value="ECO:0007669"/>
    <property type="project" value="UniProtKB-EC"/>
</dbReference>
<dbReference type="InterPro" id="IPR046816">
    <property type="entry name" value="MmeI_Mtase"/>
</dbReference>
<evidence type="ECO:0000313" key="11">
    <source>
        <dbReference type="Proteomes" id="UP001185728"/>
    </source>
</evidence>
<dbReference type="SUPFAM" id="SSF53335">
    <property type="entry name" value="S-adenosyl-L-methionine-dependent methyltransferases"/>
    <property type="match status" value="1"/>
</dbReference>
<reference evidence="10" key="1">
    <citation type="submission" date="2023-10" db="EMBL/GenBank/DDBJ databases">
        <title>Development of a sustainable strategy for remediation of hydrocarbon-contaminated territories based on the waste exchange concept.</title>
        <authorList>
            <person name="Krivoruchko A."/>
        </authorList>
    </citation>
    <scope>NUCLEOTIDE SEQUENCE</scope>
    <source>
        <strain evidence="10">IEGM 1325</strain>
    </source>
</reference>
<dbReference type="InterPro" id="IPR050953">
    <property type="entry name" value="N4_N6_ade-DNA_methylase"/>
</dbReference>
<evidence type="ECO:0000256" key="2">
    <source>
        <dbReference type="ARBA" id="ARBA00022603"/>
    </source>
</evidence>